<keyword evidence="2" id="KW-1185">Reference proteome</keyword>
<organism evidence="1 2">
    <name type="scientific">Dorcoceras hygrometricum</name>
    <dbReference type="NCBI Taxonomy" id="472368"/>
    <lineage>
        <taxon>Eukaryota</taxon>
        <taxon>Viridiplantae</taxon>
        <taxon>Streptophyta</taxon>
        <taxon>Embryophyta</taxon>
        <taxon>Tracheophyta</taxon>
        <taxon>Spermatophyta</taxon>
        <taxon>Magnoliopsida</taxon>
        <taxon>eudicotyledons</taxon>
        <taxon>Gunneridae</taxon>
        <taxon>Pentapetalae</taxon>
        <taxon>asterids</taxon>
        <taxon>lamiids</taxon>
        <taxon>Lamiales</taxon>
        <taxon>Gesneriaceae</taxon>
        <taxon>Didymocarpoideae</taxon>
        <taxon>Trichosporeae</taxon>
        <taxon>Loxocarpinae</taxon>
        <taxon>Dorcoceras</taxon>
    </lineage>
</organism>
<dbReference type="EMBL" id="KV014044">
    <property type="protein sequence ID" value="KZV22851.1"/>
    <property type="molecule type" value="Genomic_DNA"/>
</dbReference>
<name>A0A2Z7AM13_9LAMI</name>
<gene>
    <name evidence="1" type="ORF">F511_40845</name>
</gene>
<evidence type="ECO:0000313" key="2">
    <source>
        <dbReference type="Proteomes" id="UP000250235"/>
    </source>
</evidence>
<dbReference type="AlphaFoldDB" id="A0A2Z7AM13"/>
<proteinExistence type="predicted"/>
<protein>
    <submittedName>
        <fullName evidence="1">Uncharacterized protein</fullName>
    </submittedName>
</protein>
<sequence>MNTSYSLLPADLLTQQLDQTMQQIPHDWYQTQHSKRCVTTATVPQPTAGYPVASSSPQQLINATTDPHNNWFNTTNDQHYFIQKLQSEIRNHQVYNLGHYGYFESEVTCWEYSDFGLTKRSISNSISCYTQFLYSDVASISDAAIRMLAYFFDFELVVSTLSFTKSSHSHWKRHITKSFEVQCFNLEEEFHHCS</sequence>
<dbReference type="Proteomes" id="UP000250235">
    <property type="component" value="Unassembled WGS sequence"/>
</dbReference>
<accession>A0A2Z7AM13</accession>
<reference evidence="1 2" key="1">
    <citation type="journal article" date="2015" name="Proc. Natl. Acad. Sci. U.S.A.">
        <title>The resurrection genome of Boea hygrometrica: A blueprint for survival of dehydration.</title>
        <authorList>
            <person name="Xiao L."/>
            <person name="Yang G."/>
            <person name="Zhang L."/>
            <person name="Yang X."/>
            <person name="Zhao S."/>
            <person name="Ji Z."/>
            <person name="Zhou Q."/>
            <person name="Hu M."/>
            <person name="Wang Y."/>
            <person name="Chen M."/>
            <person name="Xu Y."/>
            <person name="Jin H."/>
            <person name="Xiao X."/>
            <person name="Hu G."/>
            <person name="Bao F."/>
            <person name="Hu Y."/>
            <person name="Wan P."/>
            <person name="Li L."/>
            <person name="Deng X."/>
            <person name="Kuang T."/>
            <person name="Xiang C."/>
            <person name="Zhu J.K."/>
            <person name="Oliver M.J."/>
            <person name="He Y."/>
        </authorList>
    </citation>
    <scope>NUCLEOTIDE SEQUENCE [LARGE SCALE GENOMIC DNA]</scope>
    <source>
        <strain evidence="2">cv. XS01</strain>
    </source>
</reference>
<evidence type="ECO:0000313" key="1">
    <source>
        <dbReference type="EMBL" id="KZV22851.1"/>
    </source>
</evidence>